<evidence type="ECO:0000256" key="1">
    <source>
        <dbReference type="SAM" id="Phobius"/>
    </source>
</evidence>
<dbReference type="EMBL" id="JAGSOV010000063">
    <property type="protein sequence ID" value="MCO1659191.1"/>
    <property type="molecule type" value="Genomic_DNA"/>
</dbReference>
<dbReference type="SUPFAM" id="SSF52540">
    <property type="entry name" value="P-loop containing nucleoside triphosphate hydrolases"/>
    <property type="match status" value="1"/>
</dbReference>
<keyword evidence="4" id="KW-1185">Reference proteome</keyword>
<dbReference type="InterPro" id="IPR027417">
    <property type="entry name" value="P-loop_NTPase"/>
</dbReference>
<evidence type="ECO:0000313" key="4">
    <source>
        <dbReference type="Proteomes" id="UP001165283"/>
    </source>
</evidence>
<dbReference type="RefSeq" id="WP_252443913.1">
    <property type="nucleotide sequence ID" value="NZ_JAGSOV010000063.1"/>
</dbReference>
<dbReference type="Gene3D" id="3.40.50.300">
    <property type="entry name" value="P-loop containing nucleotide triphosphate hydrolases"/>
    <property type="match status" value="1"/>
</dbReference>
<name>A0ABT1A836_9PSEU</name>
<feature type="transmembrane region" description="Helical" evidence="1">
    <location>
        <begin position="727"/>
        <end position="746"/>
    </location>
</feature>
<dbReference type="Pfam" id="PF05729">
    <property type="entry name" value="NACHT"/>
    <property type="match status" value="1"/>
</dbReference>
<evidence type="ECO:0000259" key="2">
    <source>
        <dbReference type="Pfam" id="PF05729"/>
    </source>
</evidence>
<evidence type="ECO:0000313" key="3">
    <source>
        <dbReference type="EMBL" id="MCO1659191.1"/>
    </source>
</evidence>
<sequence>MRVGMRSYSRLVLNNVENVYMPVPGKGGVTLKVEDMFVNLKLENFTRNTPTVSDTALLTLGNRIQVIGDPGSGKSTLIKKLLIDSCRQAIERPRSSKLAVRIELKNLRFDEAGEDLGEQFIGKVRAVVAQQIGQEANEAVDLFLRCSEDAGLLVLLDGLDEVASQEYPTMTKAIESLSSRLARLSEKNIVVLTMRVQFYQQVYRDLTSSFPVVLHIQRFTSNDIFKFLSSWFRGQSDAGVHVNKVFGELSDKPSLRDLCTNPLILSMYVVNFQRASSIDLPDTRTSFYSDVSSEFLIMRRARQWSLRSARVARIEQREGIFGSIALENLSDITQPANQLSWSTATQIVKAELNLDTDVAAEENLLSLSSETGLITPERDMETFRFIHLTICEYFAALEAIRGREDGWDNLIHLHGSFQRDPSTASRLIEVLPFACALARRDQRRVALVNVAALGDNELLGRCLLETQAYDHWTWERYRDRERAHLVTTPVHSWDERWFSRLHLYQVVVADASDVLGVDESSSLDSVFDQLISNNRERLLLLFRSYAEHNAPSALRLSRAYGMDLLAEAPDIIVDACDEPPFLELVVDHAQQEPDRQRIHRWAAVLTEAILRSRTASERLAKAQITDAWSTEFDTSRTADSAWPMNRVVHPNARNSLLVGAVSIATSDLALSTPPTLHLLTALHSLPNPNRQSSQISRRVLPLLLVSGILLSAGAWETFNDPASRLGIVLSLLGFPPYVYAFMLFAARMRMWRLYGAVVNRGRPQVKTRRSRAKSVEIPPLTDLDAGDKIFLWFANRKFIPAMRAYGMVAAGVRTDRSQDAN</sequence>
<dbReference type="Proteomes" id="UP001165283">
    <property type="component" value="Unassembled WGS sequence"/>
</dbReference>
<dbReference type="PANTHER" id="PTHR46844">
    <property type="entry name" value="SLR5058 PROTEIN"/>
    <property type="match status" value="1"/>
</dbReference>
<dbReference type="InterPro" id="IPR007111">
    <property type="entry name" value="NACHT_NTPase"/>
</dbReference>
<accession>A0ABT1A836</accession>
<reference evidence="3" key="1">
    <citation type="submission" date="2021-04" db="EMBL/GenBank/DDBJ databases">
        <title>Pseudonocardia sp. nov., isolated from sandy soil of mangrove forest.</title>
        <authorList>
            <person name="Zan Z."/>
            <person name="Huang R."/>
            <person name="Liu W."/>
        </authorList>
    </citation>
    <scope>NUCLEOTIDE SEQUENCE</scope>
    <source>
        <strain evidence="3">S2-4</strain>
    </source>
</reference>
<keyword evidence="1" id="KW-0812">Transmembrane</keyword>
<keyword evidence="1" id="KW-1133">Transmembrane helix</keyword>
<feature type="domain" description="NACHT" evidence="2">
    <location>
        <begin position="64"/>
        <end position="233"/>
    </location>
</feature>
<comment type="caution">
    <text evidence="3">The sequence shown here is derived from an EMBL/GenBank/DDBJ whole genome shotgun (WGS) entry which is preliminary data.</text>
</comment>
<protein>
    <submittedName>
        <fullName evidence="3">NACHT domain-containing protein</fullName>
    </submittedName>
</protein>
<keyword evidence="1" id="KW-0472">Membrane</keyword>
<organism evidence="3 4">
    <name type="scientific">Pseudonocardia humida</name>
    <dbReference type="NCBI Taxonomy" id="2800819"/>
    <lineage>
        <taxon>Bacteria</taxon>
        <taxon>Bacillati</taxon>
        <taxon>Actinomycetota</taxon>
        <taxon>Actinomycetes</taxon>
        <taxon>Pseudonocardiales</taxon>
        <taxon>Pseudonocardiaceae</taxon>
        <taxon>Pseudonocardia</taxon>
    </lineage>
</organism>
<gene>
    <name evidence="3" type="ORF">KDL28_29380</name>
</gene>
<proteinExistence type="predicted"/>
<dbReference type="PANTHER" id="PTHR46844:SF1">
    <property type="entry name" value="SLR5058 PROTEIN"/>
    <property type="match status" value="1"/>
</dbReference>